<keyword evidence="2" id="KW-0964">Secreted</keyword>
<reference evidence="5 6" key="1">
    <citation type="submission" date="2019-03" db="EMBL/GenBank/DDBJ databases">
        <title>Rhodobacteraceae bacterium SM1902, a new member of the family Rhodobacteraceae isolated from Yantai.</title>
        <authorList>
            <person name="Sun Y."/>
        </authorList>
    </citation>
    <scope>NUCLEOTIDE SEQUENCE [LARGE SCALE GENOMIC DNA]</scope>
    <source>
        <strain evidence="5 6">SM1902</strain>
    </source>
</reference>
<dbReference type="SUPFAM" id="SSF51120">
    <property type="entry name" value="beta-Roll"/>
    <property type="match status" value="3"/>
</dbReference>
<proteinExistence type="predicted"/>
<dbReference type="Gene3D" id="2.150.10.10">
    <property type="entry name" value="Serralysin-like metalloprotease, C-terminal"/>
    <property type="match status" value="3"/>
</dbReference>
<dbReference type="Pfam" id="PF21959">
    <property type="entry name" value="DUF6923"/>
    <property type="match status" value="1"/>
</dbReference>
<dbReference type="PANTHER" id="PTHR38340:SF1">
    <property type="entry name" value="S-LAYER PROTEIN"/>
    <property type="match status" value="1"/>
</dbReference>
<evidence type="ECO:0000256" key="1">
    <source>
        <dbReference type="ARBA" id="ARBA00004613"/>
    </source>
</evidence>
<dbReference type="PRINTS" id="PR00313">
    <property type="entry name" value="CABNDNGRPT"/>
</dbReference>
<feature type="domain" description="DUF6923" evidence="4">
    <location>
        <begin position="333"/>
        <end position="545"/>
    </location>
</feature>
<dbReference type="RefSeq" id="WP_133341826.1">
    <property type="nucleotide sequence ID" value="NZ_SMZO01000008.1"/>
</dbReference>
<feature type="region of interest" description="Disordered" evidence="3">
    <location>
        <begin position="610"/>
        <end position="648"/>
    </location>
</feature>
<evidence type="ECO:0000259" key="4">
    <source>
        <dbReference type="Pfam" id="PF21959"/>
    </source>
</evidence>
<dbReference type="InterPro" id="IPR018511">
    <property type="entry name" value="Hemolysin-typ_Ca-bd_CS"/>
</dbReference>
<dbReference type="Pfam" id="PF00353">
    <property type="entry name" value="HemolysinCabind"/>
    <property type="match status" value="5"/>
</dbReference>
<evidence type="ECO:0000256" key="2">
    <source>
        <dbReference type="ARBA" id="ARBA00022525"/>
    </source>
</evidence>
<keyword evidence="6" id="KW-1185">Reference proteome</keyword>
<name>A0A4R6B2R0_9RHOB</name>
<dbReference type="AlphaFoldDB" id="A0A4R6B2R0"/>
<dbReference type="PROSITE" id="PS00330">
    <property type="entry name" value="HEMOLYSIN_CALCIUM"/>
    <property type="match status" value="3"/>
</dbReference>
<protein>
    <submittedName>
        <fullName evidence="5">Calcium-binding protein</fullName>
    </submittedName>
</protein>
<evidence type="ECO:0000313" key="5">
    <source>
        <dbReference type="EMBL" id="TDL90485.1"/>
    </source>
</evidence>
<dbReference type="Proteomes" id="UP000294562">
    <property type="component" value="Unassembled WGS sequence"/>
</dbReference>
<dbReference type="GO" id="GO:0005576">
    <property type="term" value="C:extracellular region"/>
    <property type="evidence" value="ECO:0007669"/>
    <property type="project" value="UniProtKB-SubCell"/>
</dbReference>
<evidence type="ECO:0000256" key="3">
    <source>
        <dbReference type="SAM" id="MobiDB-lite"/>
    </source>
</evidence>
<gene>
    <name evidence="5" type="ORF">E2L05_05140</name>
</gene>
<dbReference type="InterPro" id="IPR011049">
    <property type="entry name" value="Serralysin-like_metalloprot_C"/>
</dbReference>
<sequence>MPLTQTVYEFLGTSNQDTIADGFENDQGVSLIEAVNKVDWVNGRQGDDTISTGLGNDLAAGDMVGDEWSFNGEFWVFDITKLVVSDYGLTRSYNDVIVTGMGDDVLLGNGGHDSLFAGAGNDILNAGRGNDRAFGEEGNDILNLEDGDDYAEGGLGDDIVNGGAGNDVIYGDNKGDNLLSDTGAAATTFGALEQAGAWTMTDDLGNEAISHSAQTLAGETYTISFELAANLAGGKSSAAVEVIWNGEVVDTVETVSGAYQTFEVDVVSTGEEGALTFRAVEASDGKSFNFDGPIVSYDKDVTVGGEEVTVSAFAAGQAKLYQVIDGHLHIFDTESKSYTEVGTAPNFKINAVGFNVEDDLIYGVAKSNGTDSLGNAVSNTDIVMIDADGATYRVGDGFYADYVGDFDDAGNLWTFHSKLNRISVVDVDDRDADGNPAIKHFHFPTSMFTSATYDLAYSAAANAFYAVVAPNKNGGDGKVVKIDVSNVEDGGQPTFSEIAITGTLYGTNMENGMAKGAYGAVFFDGEGNLYYGMNNGDHDLDISTGSTGGIFKVNADWDAGTAYSEFMSEAPATGSNDGAVDPRSADAFAEIDAEAAVLLREPVLTLVEGGNDTLRGGEGNDEIHGNEGDDDLNGGSGDDSLYGDQGNDIVAGANGDDAIFGGAGNDKLRGEAGNDAISGGFGQDYLDGGTGNDTLNGGDAADKLVGGTGSDVIEGGSGDDQLWGGNWSADGDADTFVFKAGDGKDFVHDFEADLDILDLSAYNTDLETAMCTATDQGWATIMDLSKLEGAAEGDKLILKSVELADLGHDNFIF</sequence>
<dbReference type="GO" id="GO:0005509">
    <property type="term" value="F:calcium ion binding"/>
    <property type="evidence" value="ECO:0007669"/>
    <property type="project" value="InterPro"/>
</dbReference>
<dbReference type="OrthoDB" id="8479154at2"/>
<dbReference type="PANTHER" id="PTHR38340">
    <property type="entry name" value="S-LAYER PROTEIN"/>
    <property type="match status" value="1"/>
</dbReference>
<dbReference type="InterPro" id="IPR050557">
    <property type="entry name" value="RTX_toxin/Mannuronan_C5-epim"/>
</dbReference>
<accession>A0A4R6B2R0</accession>
<comment type="subcellular location">
    <subcellularLocation>
        <location evidence="1">Secreted</location>
    </subcellularLocation>
</comment>
<evidence type="ECO:0000313" key="6">
    <source>
        <dbReference type="Proteomes" id="UP000294562"/>
    </source>
</evidence>
<comment type="caution">
    <text evidence="5">The sequence shown here is derived from an EMBL/GenBank/DDBJ whole genome shotgun (WGS) entry which is preliminary data.</text>
</comment>
<organism evidence="5 6">
    <name type="scientific">Meridianimarinicoccus aquatilis</name>
    <dbReference type="NCBI Taxonomy" id="2552766"/>
    <lineage>
        <taxon>Bacteria</taxon>
        <taxon>Pseudomonadati</taxon>
        <taxon>Pseudomonadota</taxon>
        <taxon>Alphaproteobacteria</taxon>
        <taxon>Rhodobacterales</taxon>
        <taxon>Paracoccaceae</taxon>
        <taxon>Meridianimarinicoccus</taxon>
    </lineage>
</organism>
<dbReference type="EMBL" id="SMZO01000008">
    <property type="protein sequence ID" value="TDL90485.1"/>
    <property type="molecule type" value="Genomic_DNA"/>
</dbReference>
<dbReference type="InterPro" id="IPR054215">
    <property type="entry name" value="DUF6923"/>
</dbReference>
<dbReference type="InterPro" id="IPR001343">
    <property type="entry name" value="Hemolysn_Ca-bd"/>
</dbReference>
<dbReference type="SUPFAM" id="SSF101898">
    <property type="entry name" value="NHL repeat"/>
    <property type="match status" value="1"/>
</dbReference>